<sequence>MPCTLHKNHKSKLKWIHTDFVNGFCHIVDDLGHLVNIRNGNLVSLHPLLFQIQLL</sequence>
<evidence type="ECO:0000313" key="2">
    <source>
        <dbReference type="Proteomes" id="UP000076962"/>
    </source>
</evidence>
<comment type="caution">
    <text evidence="1">The sequence shown here is derived from an EMBL/GenBank/DDBJ whole genome shotgun (WGS) entry which is preliminary data.</text>
</comment>
<name>A0A176RTA7_9GAMM</name>
<dbReference type="Proteomes" id="UP000076962">
    <property type="component" value="Unassembled WGS sequence"/>
</dbReference>
<evidence type="ECO:0000313" key="1">
    <source>
        <dbReference type="EMBL" id="OAD18965.1"/>
    </source>
</evidence>
<organism evidence="1 2">
    <name type="scientific">Candidatus Thiomargarita nelsonii</name>
    <dbReference type="NCBI Taxonomy" id="1003181"/>
    <lineage>
        <taxon>Bacteria</taxon>
        <taxon>Pseudomonadati</taxon>
        <taxon>Pseudomonadota</taxon>
        <taxon>Gammaproteobacteria</taxon>
        <taxon>Thiotrichales</taxon>
        <taxon>Thiotrichaceae</taxon>
        <taxon>Thiomargarita</taxon>
    </lineage>
</organism>
<protein>
    <submittedName>
        <fullName evidence="1">Uncharacterized protein</fullName>
    </submittedName>
</protein>
<gene>
    <name evidence="1" type="ORF">THIOM_005426</name>
</gene>
<dbReference type="EMBL" id="LUTY01003008">
    <property type="protein sequence ID" value="OAD18965.1"/>
    <property type="molecule type" value="Genomic_DNA"/>
</dbReference>
<keyword evidence="2" id="KW-1185">Reference proteome</keyword>
<accession>A0A176RTA7</accession>
<reference evidence="1 2" key="1">
    <citation type="submission" date="2016-05" db="EMBL/GenBank/DDBJ databases">
        <title>Single-cell genome of chain-forming Candidatus Thiomargarita nelsonii and comparison to other large sulfur-oxidizing bacteria.</title>
        <authorList>
            <person name="Winkel M."/>
            <person name="Salman V."/>
            <person name="Woyke T."/>
            <person name="Schulz-Vogt H."/>
            <person name="Richter M."/>
            <person name="Flood B."/>
            <person name="Bailey J."/>
            <person name="Amann R."/>
            <person name="Mussmann M."/>
        </authorList>
    </citation>
    <scope>NUCLEOTIDE SEQUENCE [LARGE SCALE GENOMIC DNA]</scope>
    <source>
        <strain evidence="1 2">THI036</strain>
    </source>
</reference>
<proteinExistence type="predicted"/>
<dbReference type="AlphaFoldDB" id="A0A176RTA7"/>